<dbReference type="CDD" id="cd07812">
    <property type="entry name" value="SRPBCC"/>
    <property type="match status" value="1"/>
</dbReference>
<dbReference type="EMBL" id="CP002593">
    <property type="protein sequence ID" value="AEA26387.1"/>
    <property type="molecule type" value="Genomic_DNA"/>
</dbReference>
<reference evidence="1 2" key="1">
    <citation type="journal article" date="2011" name="J. Bacteriol.">
        <title>Genome sequence of the 1,4-dioxane-degrading Pseudonocardia dioxanivorans strain CB1190.</title>
        <authorList>
            <person name="Sales C.M."/>
            <person name="Mahendra S."/>
            <person name="Grostern A."/>
            <person name="Parales R.E."/>
            <person name="Goodwin L.A."/>
            <person name="Woyke T."/>
            <person name="Nolan M."/>
            <person name="Lapidus A."/>
            <person name="Chertkov O."/>
            <person name="Ovchinnikova G."/>
            <person name="Sczyrba A."/>
            <person name="Alvarez-Cohen L."/>
        </authorList>
    </citation>
    <scope>NUCLEOTIDE SEQUENCE [LARGE SCALE GENOMIC DNA]</scope>
    <source>
        <strain evidence="2">ATCC 55486 / DSM 44775 / JCM 13855 / CB1190</strain>
    </source>
</reference>
<keyword evidence="2" id="KW-1185">Reference proteome</keyword>
<dbReference type="HOGENOM" id="CLU_106514_0_0_11"/>
<dbReference type="InterPro" id="IPR023393">
    <property type="entry name" value="START-like_dom_sf"/>
</dbReference>
<protein>
    <submittedName>
        <fullName evidence="1">Polyketide cyclase/dehydrase</fullName>
    </submittedName>
</protein>
<dbReference type="RefSeq" id="WP_013676302.1">
    <property type="nucleotide sequence ID" value="NC_015312.1"/>
</dbReference>
<dbReference type="KEGG" id="pdx:Psed_4224"/>
<sequence length="168" mass="18410">MLYADLPVARASVEINASPADVWALVGDVQLMVKLSAELLEITWLDGVDAPAVGHRFRARSFHAALGEWESTSTVVEWEPEKAFTWDVDAGQDERPSSTWGFVLDRAGPTTTLHQWGRLGPGRSGLSFAIDRLPHKEAKIVANRMQEFRSGIESNLEAIKALAEKAAA</sequence>
<dbReference type="Gene3D" id="3.30.530.20">
    <property type="match status" value="1"/>
</dbReference>
<evidence type="ECO:0000313" key="1">
    <source>
        <dbReference type="EMBL" id="AEA26387.1"/>
    </source>
</evidence>
<dbReference type="Pfam" id="PF10604">
    <property type="entry name" value="Polyketide_cyc2"/>
    <property type="match status" value="1"/>
</dbReference>
<proteinExistence type="predicted"/>
<dbReference type="OrthoDB" id="3779334at2"/>
<dbReference type="InterPro" id="IPR019587">
    <property type="entry name" value="Polyketide_cyclase/dehydratase"/>
</dbReference>
<name>F4CUS3_PSEUX</name>
<dbReference type="SUPFAM" id="SSF55961">
    <property type="entry name" value="Bet v1-like"/>
    <property type="match status" value="1"/>
</dbReference>
<evidence type="ECO:0000313" key="2">
    <source>
        <dbReference type="Proteomes" id="UP000007809"/>
    </source>
</evidence>
<dbReference type="AlphaFoldDB" id="F4CUS3"/>
<dbReference type="STRING" id="675635.Psed_4224"/>
<gene>
    <name evidence="1" type="ordered locus">Psed_4224</name>
</gene>
<dbReference type="Proteomes" id="UP000007809">
    <property type="component" value="Chromosome"/>
</dbReference>
<organism evidence="1 2">
    <name type="scientific">Pseudonocardia dioxanivorans (strain ATCC 55486 / DSM 44775 / JCM 13855 / CB1190)</name>
    <dbReference type="NCBI Taxonomy" id="675635"/>
    <lineage>
        <taxon>Bacteria</taxon>
        <taxon>Bacillati</taxon>
        <taxon>Actinomycetota</taxon>
        <taxon>Actinomycetes</taxon>
        <taxon>Pseudonocardiales</taxon>
        <taxon>Pseudonocardiaceae</taxon>
        <taxon>Pseudonocardia</taxon>
    </lineage>
</organism>
<dbReference type="eggNOG" id="COG3832">
    <property type="taxonomic scope" value="Bacteria"/>
</dbReference>
<accession>F4CUS3</accession>